<dbReference type="SUPFAM" id="SSF50952">
    <property type="entry name" value="Soluble quinoprotein glucose dehydrogenase"/>
    <property type="match status" value="1"/>
</dbReference>
<gene>
    <name evidence="6" type="ORF">SEPCBS57363_004862</name>
</gene>
<dbReference type="Pfam" id="PF20842">
    <property type="entry name" value="Rax2_2"/>
    <property type="match status" value="1"/>
</dbReference>
<accession>A0ABP0DVJ9</accession>
<proteinExistence type="predicted"/>
<protein>
    <recommendedName>
        <fullName evidence="8">Cellular morphogenesis protein</fullName>
    </recommendedName>
</protein>
<feature type="domain" description="Rax2-like second" evidence="4">
    <location>
        <begin position="214"/>
        <end position="363"/>
    </location>
</feature>
<dbReference type="Pfam" id="PF12768">
    <property type="entry name" value="Rax2"/>
    <property type="match status" value="1"/>
</dbReference>
<sequence>MIFLLALASKAVTSTHAFNFTPVASSNVDLSSLGSIGIAGDFAGVSLFQYDEQSQGVQTSNNTEGLLARLPNSAFATVMTTDASIMSMCSYVLQDGSSPGVILSGNFTKLGSQQATGIALFNPNTSAITAMQGLRGQVSAVYCDSTEGSVYVGGNFDGPDSKNAIRWDHVSGWTALPFAGFNGPVTSITKASNGHIIFGGSFTGLGNTSTPVQQNERVINIGSGNITATNSANTAGFSDPSNIVCKTNSTDGAGLTWLLQDNTPGSWEVHFAFGFQPSKLRLWNTHTDGRGTQTFRFTALPLNGILNFTYIDLATGANASCTSECPLSQNTDLSYQDFYFVNNVGMNGFRIDISGWYGSGGGLDGIELFETDIFTYSINEFNEPTCAVPTSDMASASTTGPWTVSPSFQSSSEYLVAELSSPISSSSASVVFSADIRQSGNYTVNMYTPGCIQDNTCSTRGQVKITMSLVEGQAPSTLELYQTNNYDKYDQIYFGTIDVPTANFRPTVTMTPLNGQQLTNMTFVAQRVGFTLVKATGGLKSLYEYDPTAMSVNTSDFSASTFDTLSSAFATNAVVHALATSGNVTYIAGNFTSSKANNIVSVDGSSAKVQSLAGSLNGAVLSMVLNGTNLFVGGSFTNTESNPIPGLNRVAVFDTSKDTWSPLGAGVDGPVMKVVAMVMNVTAKSPEIVVAFTGGFRNLLAYNDTPAVSVNGFAVWVPSQNNWLQNVQGSVASVDGVLLSSLLDVPGVGALYGGSLSYAQISANGAATLTNTGIGSFDIHILPSPTTTAATTVKAATQKHDVPAGSSMSGVVTGLFDTSNGRNKTILGGHFTANSSSGALIQNLLIIDNKNDSVSTGPGFNVSQASTFVALAMTGDTLFAGGNVTGEINGASVNGLVTYNVASDSFNTQPPSLNGGNNTVTSIQVRPSSSDVYVGGTFAQAGSLGCPGVCYFSTAAGQWNRPGTNLGTGSFANAMVWTSGSTLVVGGSLTVNNTVTTALGTYDATRQVWDAFPGGSDGTIPGVVELLALGSSDGSQIWVAGTASGNGSLFLSKYDGKTWTDALGASGTTLLAGTKLRSLQVFSVTSNHGATGLLDAGQVLMLTGSIVLPKFGTVSAAVFNGTSIVPYALTVGGSEKGGGAAGSIASIFVENSNFFTASTGKHLPLVGVVLIGLAIALVLMLLIVAAGMLLDRLRKKRQGYVRAPSAYGSMSHISPQDLLQSLGRSQPSVPRV</sequence>
<organism evidence="6 7">
    <name type="scientific">Sporothrix epigloea</name>
    <dbReference type="NCBI Taxonomy" id="1892477"/>
    <lineage>
        <taxon>Eukaryota</taxon>
        <taxon>Fungi</taxon>
        <taxon>Dikarya</taxon>
        <taxon>Ascomycota</taxon>
        <taxon>Pezizomycotina</taxon>
        <taxon>Sordariomycetes</taxon>
        <taxon>Sordariomycetidae</taxon>
        <taxon>Ophiostomatales</taxon>
        <taxon>Ophiostomataceae</taxon>
        <taxon>Sporothrix</taxon>
    </lineage>
</organism>
<dbReference type="InterPro" id="IPR048266">
    <property type="entry name" value="Rax2-like_second"/>
</dbReference>
<evidence type="ECO:0000259" key="4">
    <source>
        <dbReference type="Pfam" id="PF20842"/>
    </source>
</evidence>
<dbReference type="PANTHER" id="PTHR31778">
    <property type="entry name" value="BUD SITE SELECTION PROTEIN RAX2"/>
    <property type="match status" value="1"/>
</dbReference>
<keyword evidence="7" id="KW-1185">Reference proteome</keyword>
<name>A0ABP0DVJ9_9PEZI</name>
<evidence type="ECO:0000313" key="7">
    <source>
        <dbReference type="Proteomes" id="UP001642501"/>
    </source>
</evidence>
<evidence type="ECO:0000259" key="5">
    <source>
        <dbReference type="Pfam" id="PF20843"/>
    </source>
</evidence>
<dbReference type="InterPro" id="IPR011043">
    <property type="entry name" value="Gal_Oxase/kelch_b-propeller"/>
</dbReference>
<evidence type="ECO:0000259" key="3">
    <source>
        <dbReference type="Pfam" id="PF12768"/>
    </source>
</evidence>
<keyword evidence="1" id="KW-0812">Transmembrane</keyword>
<feature type="signal peptide" evidence="2">
    <location>
        <begin position="1"/>
        <end position="17"/>
    </location>
</feature>
<feature type="transmembrane region" description="Helical" evidence="1">
    <location>
        <begin position="1165"/>
        <end position="1190"/>
    </location>
</feature>
<dbReference type="InterPro" id="IPR011041">
    <property type="entry name" value="Quinoprot_gluc/sorb_DH_b-prop"/>
</dbReference>
<dbReference type="Pfam" id="PF20843">
    <property type="entry name" value="Rax2_3"/>
    <property type="match status" value="1"/>
</dbReference>
<feature type="chain" id="PRO_5045868903" description="Cellular morphogenesis protein" evidence="2">
    <location>
        <begin position="18"/>
        <end position="1232"/>
    </location>
</feature>
<evidence type="ECO:0008006" key="8">
    <source>
        <dbReference type="Google" id="ProtNLM"/>
    </source>
</evidence>
<dbReference type="InterPro" id="IPR048265">
    <property type="entry name" value="Rax2-like_third"/>
</dbReference>
<dbReference type="SUPFAM" id="SSF50965">
    <property type="entry name" value="Galactose oxidase, central domain"/>
    <property type="match status" value="1"/>
</dbReference>
<dbReference type="PANTHER" id="PTHR31778:SF2">
    <property type="entry name" value="BUD SITE SELECTION PROTEIN RAX2"/>
    <property type="match status" value="1"/>
</dbReference>
<dbReference type="Proteomes" id="UP001642501">
    <property type="component" value="Unassembled WGS sequence"/>
</dbReference>
<dbReference type="EMBL" id="CAWUOM010000096">
    <property type="protein sequence ID" value="CAK7271904.1"/>
    <property type="molecule type" value="Genomic_DNA"/>
</dbReference>
<dbReference type="InterPro" id="IPR024982">
    <property type="entry name" value="Rax2-like_C"/>
</dbReference>
<keyword evidence="1" id="KW-1133">Transmembrane helix</keyword>
<comment type="caution">
    <text evidence="6">The sequence shown here is derived from an EMBL/GenBank/DDBJ whole genome shotgun (WGS) entry which is preliminary data.</text>
</comment>
<keyword evidence="1" id="KW-0472">Membrane</keyword>
<reference evidence="6 7" key="1">
    <citation type="submission" date="2024-01" db="EMBL/GenBank/DDBJ databases">
        <authorList>
            <person name="Allen C."/>
            <person name="Tagirdzhanova G."/>
        </authorList>
    </citation>
    <scope>NUCLEOTIDE SEQUENCE [LARGE SCALE GENOMIC DNA]</scope>
    <source>
        <strain evidence="6 7">CBS 573.63</strain>
    </source>
</reference>
<evidence type="ECO:0000256" key="2">
    <source>
        <dbReference type="SAM" id="SignalP"/>
    </source>
</evidence>
<feature type="domain" description="Rax2-like third" evidence="5">
    <location>
        <begin position="374"/>
        <end position="533"/>
    </location>
</feature>
<keyword evidence="2" id="KW-0732">Signal</keyword>
<feature type="domain" description="Rax2-like C-terminal" evidence="3">
    <location>
        <begin position="896"/>
        <end position="1156"/>
    </location>
</feature>
<evidence type="ECO:0000313" key="6">
    <source>
        <dbReference type="EMBL" id="CAK7271904.1"/>
    </source>
</evidence>
<evidence type="ECO:0000256" key="1">
    <source>
        <dbReference type="SAM" id="Phobius"/>
    </source>
</evidence>